<feature type="non-terminal residue" evidence="2">
    <location>
        <position position="1"/>
    </location>
</feature>
<sequence length="184" mass="18851">AAVACGLAAGGRHLRAPPYSLPLYGCCATSGYHPCSLAVARRARKRRPYGLLPLRAIAPCGLVLAVGAAPLRAGRVGAAPVASPRAANPCSLVAGGRCPCGLVAGEQPLAGWPLAIALQPIALVSAVLQATMQAGRSLSPLCRGPWSQPVAPLLGALAITDRPYRRPGRGWPPILLLTTFTAKM</sequence>
<evidence type="ECO:0000256" key="1">
    <source>
        <dbReference type="SAM" id="Phobius"/>
    </source>
</evidence>
<evidence type="ECO:0000313" key="3">
    <source>
        <dbReference type="Proteomes" id="UP000287651"/>
    </source>
</evidence>
<keyword evidence="1" id="KW-0472">Membrane</keyword>
<name>A0A426YR23_ENSVE</name>
<evidence type="ECO:0000313" key="2">
    <source>
        <dbReference type="EMBL" id="RRT54164.1"/>
    </source>
</evidence>
<organism evidence="2 3">
    <name type="scientific">Ensete ventricosum</name>
    <name type="common">Abyssinian banana</name>
    <name type="synonym">Musa ensete</name>
    <dbReference type="NCBI Taxonomy" id="4639"/>
    <lineage>
        <taxon>Eukaryota</taxon>
        <taxon>Viridiplantae</taxon>
        <taxon>Streptophyta</taxon>
        <taxon>Embryophyta</taxon>
        <taxon>Tracheophyta</taxon>
        <taxon>Spermatophyta</taxon>
        <taxon>Magnoliopsida</taxon>
        <taxon>Liliopsida</taxon>
        <taxon>Zingiberales</taxon>
        <taxon>Musaceae</taxon>
        <taxon>Ensete</taxon>
    </lineage>
</organism>
<keyword evidence="1" id="KW-1133">Transmembrane helix</keyword>
<reference evidence="2 3" key="1">
    <citation type="journal article" date="2014" name="Agronomy (Basel)">
        <title>A Draft Genome Sequence for Ensete ventricosum, the Drought-Tolerant Tree Against Hunger.</title>
        <authorList>
            <person name="Harrison J."/>
            <person name="Moore K.A."/>
            <person name="Paszkiewicz K."/>
            <person name="Jones T."/>
            <person name="Grant M."/>
            <person name="Ambacheew D."/>
            <person name="Muzemil S."/>
            <person name="Studholme D.J."/>
        </authorList>
    </citation>
    <scope>NUCLEOTIDE SEQUENCE [LARGE SCALE GENOMIC DNA]</scope>
</reference>
<comment type="caution">
    <text evidence="2">The sequence shown here is derived from an EMBL/GenBank/DDBJ whole genome shotgun (WGS) entry which is preliminary data.</text>
</comment>
<feature type="transmembrane region" description="Helical" evidence="1">
    <location>
        <begin position="109"/>
        <end position="128"/>
    </location>
</feature>
<gene>
    <name evidence="2" type="ORF">B296_00015028</name>
</gene>
<feature type="transmembrane region" description="Helical" evidence="1">
    <location>
        <begin position="51"/>
        <end position="71"/>
    </location>
</feature>
<protein>
    <submittedName>
        <fullName evidence="2">Uncharacterized protein</fullName>
    </submittedName>
</protein>
<dbReference type="EMBL" id="AMZH03010746">
    <property type="protein sequence ID" value="RRT54164.1"/>
    <property type="molecule type" value="Genomic_DNA"/>
</dbReference>
<accession>A0A426YR23</accession>
<keyword evidence="1" id="KW-0812">Transmembrane</keyword>
<dbReference type="AlphaFoldDB" id="A0A426YR23"/>
<proteinExistence type="predicted"/>
<dbReference type="Proteomes" id="UP000287651">
    <property type="component" value="Unassembled WGS sequence"/>
</dbReference>